<dbReference type="InterPro" id="IPR017179">
    <property type="entry name" value="Spastin"/>
</dbReference>
<dbReference type="AlphaFoldDB" id="A0A8B8DZD9"/>
<dbReference type="CDD" id="cd02679">
    <property type="entry name" value="MIT_spastin"/>
    <property type="match status" value="1"/>
</dbReference>
<dbReference type="RefSeq" id="XP_022332854.1">
    <property type="nucleotide sequence ID" value="XM_022477146.1"/>
</dbReference>
<dbReference type="InterPro" id="IPR003593">
    <property type="entry name" value="AAA+_ATPase"/>
</dbReference>
<keyword evidence="7 9" id="KW-0413">Isomerase</keyword>
<comment type="catalytic activity">
    <reaction evidence="8 9">
        <text>n ATP + n H2O + a microtubule = n ADP + n phosphate + (n+1) alpha/beta tubulin heterodimers.</text>
        <dbReference type="EC" id="5.6.1.1"/>
    </reaction>
</comment>
<dbReference type="FunFam" id="1.20.58.80:FF:000006">
    <property type="entry name" value="Spastin"/>
    <property type="match status" value="1"/>
</dbReference>
<evidence type="ECO:0000256" key="8">
    <source>
        <dbReference type="ARBA" id="ARBA00036378"/>
    </source>
</evidence>
<evidence type="ECO:0000256" key="1">
    <source>
        <dbReference type="ARBA" id="ARBA00022490"/>
    </source>
</evidence>
<dbReference type="FunFam" id="3.40.50.300:FF:000093">
    <property type="entry name" value="Fidgetin-like 1"/>
    <property type="match status" value="1"/>
</dbReference>
<keyword evidence="2 9" id="KW-0493">Microtubule</keyword>
<dbReference type="GO" id="GO:0008568">
    <property type="term" value="F:microtubule severing ATPase activity"/>
    <property type="evidence" value="ECO:0007669"/>
    <property type="project" value="UniProtKB-UniRule"/>
</dbReference>
<keyword evidence="14" id="KW-1185">Reference proteome</keyword>
<dbReference type="Pfam" id="PF09336">
    <property type="entry name" value="Vps4_C"/>
    <property type="match status" value="1"/>
</dbReference>
<keyword evidence="11" id="KW-1133">Transmembrane helix</keyword>
<evidence type="ECO:0000256" key="6">
    <source>
        <dbReference type="ARBA" id="ARBA00023212"/>
    </source>
</evidence>
<evidence type="ECO:0000256" key="4">
    <source>
        <dbReference type="ARBA" id="ARBA00022840"/>
    </source>
</evidence>
<evidence type="ECO:0000256" key="7">
    <source>
        <dbReference type="ARBA" id="ARBA00023235"/>
    </source>
</evidence>
<evidence type="ECO:0000256" key="3">
    <source>
        <dbReference type="ARBA" id="ARBA00022741"/>
    </source>
</evidence>
<keyword evidence="1 9" id="KW-0963">Cytoplasm</keyword>
<dbReference type="PANTHER" id="PTHR23074">
    <property type="entry name" value="AAA DOMAIN-CONTAINING"/>
    <property type="match status" value="1"/>
</dbReference>
<dbReference type="Proteomes" id="UP000694844">
    <property type="component" value="Chromosome 4"/>
</dbReference>
<organism evidence="14 15">
    <name type="scientific">Crassostrea virginica</name>
    <name type="common">Eastern oyster</name>
    <dbReference type="NCBI Taxonomy" id="6565"/>
    <lineage>
        <taxon>Eukaryota</taxon>
        <taxon>Metazoa</taxon>
        <taxon>Spiralia</taxon>
        <taxon>Lophotrochozoa</taxon>
        <taxon>Mollusca</taxon>
        <taxon>Bivalvia</taxon>
        <taxon>Autobranchia</taxon>
        <taxon>Pteriomorphia</taxon>
        <taxon>Ostreida</taxon>
        <taxon>Ostreoidea</taxon>
        <taxon>Ostreidae</taxon>
        <taxon>Crassostrea</taxon>
    </lineage>
</organism>
<dbReference type="CDD" id="cd19524">
    <property type="entry name" value="RecA-like_spastin"/>
    <property type="match status" value="1"/>
</dbReference>
<dbReference type="GO" id="GO:0016887">
    <property type="term" value="F:ATP hydrolysis activity"/>
    <property type="evidence" value="ECO:0007669"/>
    <property type="project" value="InterPro"/>
</dbReference>
<dbReference type="FunFam" id="1.10.8.60:FF:000022">
    <property type="entry name" value="Fidgetin like 1"/>
    <property type="match status" value="1"/>
</dbReference>
<dbReference type="InterPro" id="IPR050304">
    <property type="entry name" value="MT-severing_AAA_ATPase"/>
</dbReference>
<dbReference type="Pfam" id="PF17862">
    <property type="entry name" value="AAA_lid_3"/>
    <property type="match status" value="1"/>
</dbReference>
<dbReference type="GO" id="GO:0005874">
    <property type="term" value="C:microtubule"/>
    <property type="evidence" value="ECO:0007669"/>
    <property type="project" value="UniProtKB-UniRule"/>
</dbReference>
<dbReference type="Gene3D" id="1.10.8.60">
    <property type="match status" value="1"/>
</dbReference>
<dbReference type="GO" id="GO:0016020">
    <property type="term" value="C:membrane"/>
    <property type="evidence" value="ECO:0007669"/>
    <property type="project" value="UniProtKB-SubCell"/>
</dbReference>
<keyword evidence="11" id="KW-0812">Transmembrane</keyword>
<dbReference type="GO" id="GO:0005737">
    <property type="term" value="C:cytoplasm"/>
    <property type="evidence" value="ECO:0007669"/>
    <property type="project" value="UniProtKB-UniRule"/>
</dbReference>
<feature type="region of interest" description="Disordered" evidence="10">
    <location>
        <begin position="1"/>
        <end position="24"/>
    </location>
</feature>
<evidence type="ECO:0000256" key="5">
    <source>
        <dbReference type="ARBA" id="ARBA00023136"/>
    </source>
</evidence>
<dbReference type="Pfam" id="PF00004">
    <property type="entry name" value="AAA"/>
    <property type="match status" value="1"/>
</dbReference>
<feature type="transmembrane region" description="Helical" evidence="11">
    <location>
        <begin position="41"/>
        <end position="63"/>
    </location>
</feature>
<dbReference type="EC" id="5.6.1.1" evidence="9"/>
<evidence type="ECO:0000259" key="12">
    <source>
        <dbReference type="SMART" id="SM00382"/>
    </source>
</evidence>
<dbReference type="InterPro" id="IPR003960">
    <property type="entry name" value="ATPase_AAA_CS"/>
</dbReference>
<dbReference type="PANTHER" id="PTHR23074:SF86">
    <property type="entry name" value="SPASTIN"/>
    <property type="match status" value="1"/>
</dbReference>
<feature type="compositionally biased region" description="Polar residues" evidence="10">
    <location>
        <begin position="199"/>
        <end position="209"/>
    </location>
</feature>
<feature type="region of interest" description="Disordered" evidence="10">
    <location>
        <begin position="89"/>
        <end position="109"/>
    </location>
</feature>
<dbReference type="GO" id="GO:0005524">
    <property type="term" value="F:ATP binding"/>
    <property type="evidence" value="ECO:0007669"/>
    <property type="project" value="UniProtKB-UniRule"/>
</dbReference>
<dbReference type="GO" id="GO:0034214">
    <property type="term" value="P:protein hexamerization"/>
    <property type="evidence" value="ECO:0007669"/>
    <property type="project" value="UniProtKB-UniRule"/>
</dbReference>
<feature type="compositionally biased region" description="Basic residues" evidence="10">
    <location>
        <begin position="1"/>
        <end position="12"/>
    </location>
</feature>
<proteinExistence type="inferred from homology"/>
<dbReference type="SMART" id="SM00745">
    <property type="entry name" value="MIT"/>
    <property type="match status" value="1"/>
</dbReference>
<dbReference type="SMART" id="SM00382">
    <property type="entry name" value="AAA"/>
    <property type="match status" value="1"/>
</dbReference>
<feature type="region of interest" description="Disordered" evidence="10">
    <location>
        <begin position="199"/>
        <end position="280"/>
    </location>
</feature>
<evidence type="ECO:0000256" key="11">
    <source>
        <dbReference type="SAM" id="Phobius"/>
    </source>
</evidence>
<dbReference type="GO" id="GO:0005819">
    <property type="term" value="C:spindle"/>
    <property type="evidence" value="ECO:0007669"/>
    <property type="project" value="UniProtKB-UniRule"/>
</dbReference>
<dbReference type="InterPro" id="IPR036181">
    <property type="entry name" value="MIT_dom_sf"/>
</dbReference>
<comment type="subcellular location">
    <subcellularLocation>
        <location evidence="9">Membrane</location>
        <topology evidence="9">Peripheral membrane protein</topology>
    </subcellularLocation>
    <subcellularLocation>
        <location evidence="9">Cytoplasm</location>
        <location evidence="9">Cytoskeleton</location>
        <location evidence="9">Microtubule organizing center</location>
        <location evidence="9">Centrosome</location>
    </subcellularLocation>
    <subcellularLocation>
        <location evidence="9">Cytoplasm</location>
        <location evidence="9">Cytoskeleton</location>
    </subcellularLocation>
    <text evidence="9">Forms an intramembrane hairpin-like structure in the membrane.</text>
</comment>
<comment type="similarity">
    <text evidence="9">Belongs to the AAA ATPase family. Spastin subfamily.</text>
</comment>
<feature type="topological domain" description="Cytoplasmic" evidence="9">
    <location>
        <begin position="1"/>
        <end position="40"/>
    </location>
</feature>
<dbReference type="GeneID" id="111130294"/>
<dbReference type="GO" id="GO:0051013">
    <property type="term" value="P:microtubule severing"/>
    <property type="evidence" value="ECO:0007669"/>
    <property type="project" value="UniProtKB-UniRule"/>
</dbReference>
<reference evidence="15" key="1">
    <citation type="submission" date="2025-08" db="UniProtKB">
        <authorList>
            <consortium name="RefSeq"/>
        </authorList>
    </citation>
    <scope>IDENTIFICATION</scope>
    <source>
        <tissue evidence="15">Whole sample</tissue>
    </source>
</reference>
<evidence type="ECO:0000313" key="14">
    <source>
        <dbReference type="Proteomes" id="UP000694844"/>
    </source>
</evidence>
<comment type="function">
    <text evidence="9">ATP-dependent microtubule severing protein. Microtubule severing may promote reorganization of cellular microtubule arrays and the release of microtubules from the microtubule organizing center following nucleation.</text>
</comment>
<sequence>MNRKGNGRFFGRRRGENKNKGQQRQRIPFYRRNFDIAARPILFIFGLIRQIAFQLWLVLTLVVCKSRNLSRGHCYQRLKANVAVDAESAMTSPSRAKSPTPAEPALTQQKHYHRKAFEYISKALKIDEEDAGRKDQAMEMYRKGIDALQKGIAVEVTYGHGESWDKARRLQEKMITNLVMAQDRLELLEKALLLSAQAVESETVDPTSNLRERRPSAKTSSDGARKLSCSGEVTPRKTSERPEAAVNTKPNRPLRQKPMAIHKSNSLPRTNPKGGNKINGPAAAREYYKQTPKLNVPGNKKRPDLSKMKLKNVDKNIAETILNEILDTGPSVTFKDIAGQDAAKEALQEIVILPALRPELFTGLRAPARGLLLFGPPGNGKTMLAKAVANESNATFFNISASSLTSKWVGEGEKLVRAMFVIARELQPSVVFMDEIDSLLCERREGENDASRRLKTEFLVHFDGVSGISGAGDDKVLIMGATNRPQELDNAVLRRFVKRVYVRMPSKETRKGMLSHLLSKHGSPLSGQDLDHIAELTDGYSGSDLNALAKDAALGPIRDLSAKEVKTVDANQVRNIIANDFIEALKRIRRSVAPDSLQQYEVWNSEFGAVGF</sequence>
<feature type="domain" description="AAA+ ATPase" evidence="12">
    <location>
        <begin position="367"/>
        <end position="506"/>
    </location>
</feature>
<feature type="binding site" evidence="9">
    <location>
        <begin position="375"/>
        <end position="382"/>
    </location>
    <ligand>
        <name>ATP</name>
        <dbReference type="ChEBI" id="CHEBI:30616"/>
    </ligand>
</feature>
<accession>A0A8B8DZD9</accession>
<feature type="compositionally biased region" description="Basic and acidic residues" evidence="10">
    <location>
        <begin position="234"/>
        <end position="243"/>
    </location>
</feature>
<evidence type="ECO:0000256" key="2">
    <source>
        <dbReference type="ARBA" id="ARBA00022701"/>
    </source>
</evidence>
<feature type="intramembrane region" description="Helical" evidence="9">
    <location>
        <begin position="41"/>
        <end position="61"/>
    </location>
</feature>
<dbReference type="InterPro" id="IPR007330">
    <property type="entry name" value="MIT_dom"/>
</dbReference>
<dbReference type="HAMAP" id="MF_03021">
    <property type="entry name" value="Spastin"/>
    <property type="match status" value="1"/>
</dbReference>
<name>A0A8B8DZD9_CRAVI</name>
<keyword evidence="3 9" id="KW-0547">Nucleotide-binding</keyword>
<evidence type="ECO:0000256" key="9">
    <source>
        <dbReference type="HAMAP-Rule" id="MF_03021"/>
    </source>
</evidence>
<dbReference type="GO" id="GO:0031117">
    <property type="term" value="P:positive regulation of microtubule depolymerization"/>
    <property type="evidence" value="ECO:0007669"/>
    <property type="project" value="UniProtKB-UniRule"/>
</dbReference>
<evidence type="ECO:0000313" key="15">
    <source>
        <dbReference type="RefSeq" id="XP_022332854.1"/>
    </source>
</evidence>
<feature type="topological domain" description="Cytoplasmic" evidence="9">
    <location>
        <begin position="62"/>
        <end position="612"/>
    </location>
</feature>
<dbReference type="PROSITE" id="PS00674">
    <property type="entry name" value="AAA"/>
    <property type="match status" value="1"/>
</dbReference>
<dbReference type="InterPro" id="IPR015415">
    <property type="entry name" value="Spast_Vps4_C"/>
</dbReference>
<keyword evidence="6 9" id="KW-0206">Cytoskeleton</keyword>
<dbReference type="KEGG" id="cvn:111130294"/>
<dbReference type="OrthoDB" id="10251136at2759"/>
<dbReference type="GO" id="GO:0005813">
    <property type="term" value="C:centrosome"/>
    <property type="evidence" value="ECO:0007669"/>
    <property type="project" value="UniProtKB-SubCell"/>
</dbReference>
<keyword evidence="5 9" id="KW-0472">Membrane</keyword>
<dbReference type="InterPro" id="IPR041569">
    <property type="entry name" value="AAA_lid_3"/>
</dbReference>
<dbReference type="InterPro" id="IPR003959">
    <property type="entry name" value="ATPase_AAA_core"/>
</dbReference>
<evidence type="ECO:0000259" key="13">
    <source>
        <dbReference type="SMART" id="SM00745"/>
    </source>
</evidence>
<dbReference type="SUPFAM" id="SSF52540">
    <property type="entry name" value="P-loop containing nucleoside triphosphate hydrolases"/>
    <property type="match status" value="1"/>
</dbReference>
<evidence type="ECO:0000256" key="10">
    <source>
        <dbReference type="SAM" id="MobiDB-lite"/>
    </source>
</evidence>
<dbReference type="SUPFAM" id="SSF116846">
    <property type="entry name" value="MIT domain"/>
    <property type="match status" value="1"/>
</dbReference>
<feature type="domain" description="MIT" evidence="13">
    <location>
        <begin position="109"/>
        <end position="187"/>
    </location>
</feature>
<dbReference type="GO" id="GO:0008017">
    <property type="term" value="F:microtubule binding"/>
    <property type="evidence" value="ECO:0007669"/>
    <property type="project" value="UniProtKB-UniRule"/>
</dbReference>
<dbReference type="Gene3D" id="1.20.58.80">
    <property type="entry name" value="Phosphotransferase system, lactose/cellobiose-type IIA subunit"/>
    <property type="match status" value="1"/>
</dbReference>
<comment type="subunit">
    <text evidence="9">Homohexamer. The homohexamer is stabilized by ATP-binding. The homohexamer may adopt a ring conformation through which microtubules pass prior to being severed. Interacts with microtubules.</text>
</comment>
<dbReference type="InterPro" id="IPR027417">
    <property type="entry name" value="P-loop_NTPase"/>
</dbReference>
<gene>
    <name evidence="15" type="primary">LOC111130294</name>
</gene>
<dbReference type="Gene3D" id="3.40.50.300">
    <property type="entry name" value="P-loop containing nucleotide triphosphate hydrolases"/>
    <property type="match status" value="1"/>
</dbReference>
<keyword evidence="4 9" id="KW-0067">ATP-binding</keyword>
<protein>
    <recommendedName>
        <fullName evidence="9">Spastin</fullName>
        <ecNumber evidence="9">5.6.1.1</ecNumber>
    </recommendedName>
</protein>